<evidence type="ECO:0000313" key="1">
    <source>
        <dbReference type="EMBL" id="QJA73070.1"/>
    </source>
</evidence>
<protein>
    <submittedName>
        <fullName evidence="1">Uncharacterized protein</fullName>
    </submittedName>
</protein>
<sequence>MFTKNLAEVYEKKKVDQVTDFCPEADWTSYKSTRHCPFCGIYNEICKVKHYGLFCYPYAEYRKKREL</sequence>
<organism evidence="1">
    <name type="scientific">viral metagenome</name>
    <dbReference type="NCBI Taxonomy" id="1070528"/>
    <lineage>
        <taxon>unclassified sequences</taxon>
        <taxon>metagenomes</taxon>
        <taxon>organismal metagenomes</taxon>
    </lineage>
</organism>
<name>A0A6M3JSZ8_9ZZZZ</name>
<gene>
    <name evidence="1" type="ORF">MM415A02497_0001</name>
</gene>
<accession>A0A6M3JSZ8</accession>
<dbReference type="EMBL" id="MT142000">
    <property type="protein sequence ID" value="QJA73070.1"/>
    <property type="molecule type" value="Genomic_DNA"/>
</dbReference>
<proteinExistence type="predicted"/>
<dbReference type="AlphaFoldDB" id="A0A6M3JSZ8"/>
<reference evidence="1" key="1">
    <citation type="submission" date="2020-03" db="EMBL/GenBank/DDBJ databases">
        <title>The deep terrestrial virosphere.</title>
        <authorList>
            <person name="Holmfeldt K."/>
            <person name="Nilsson E."/>
            <person name="Simone D."/>
            <person name="Lopez-Fernandez M."/>
            <person name="Wu X."/>
            <person name="de Brujin I."/>
            <person name="Lundin D."/>
            <person name="Andersson A."/>
            <person name="Bertilsson S."/>
            <person name="Dopson M."/>
        </authorList>
    </citation>
    <scope>NUCLEOTIDE SEQUENCE</scope>
    <source>
        <strain evidence="1">MM415A02497</strain>
    </source>
</reference>